<dbReference type="Proteomes" id="UP000694545">
    <property type="component" value="Unplaced"/>
</dbReference>
<dbReference type="SUPFAM" id="SSF48403">
    <property type="entry name" value="Ankyrin repeat"/>
    <property type="match status" value="1"/>
</dbReference>
<feature type="domain" description="L-asparaginase N-terminal" evidence="9">
    <location>
        <begin position="79"/>
        <end position="294"/>
    </location>
</feature>
<dbReference type="InterPro" id="IPR027473">
    <property type="entry name" value="L-asparaginase_C"/>
</dbReference>
<sequence>MHVLGVKIEGRQTLQLRLREGKCQGQRSSWCLPDTTVDRKMAAASPSSRLQRLRSSSLSHESLWGSPEAWPLRDEARARVLVLNTGGTIGMGGTESDGGLAPQMNKLVAALKKMPMLHDEEYARAAQLCESSEFADNTLVLPLSKRKKRIIYTILEYSPLLDSCNMTTDDWAKIAKDLETYYEKYDGFVILHGTDTMAYTAAALSFMCENVGKTIVLTGSQVPIYELRNDGRSNLLGALLIAGQFVIPEVCLYFHHKLYRGNRVTKVDTGSFDAFSSPNLPPLANAEVDMKIDWGIVWRANTTKKFEVQTEMNRNVGLLRIFPGITASTVKAFLQPPMEGIVLETYGCGNAPNNRPDLLEELRQATKRNVVILNCTQCLRGSVASTYATGQDLIHVGVVSGGDMTPEASLAKLSYVLGKRHLSWKEKKEMLGDNLRGEMSSAFMGTHCSLGNSKFLNVMAKFISLNCKEEFGALIPSLTCAAAKIGDLDALKAIEEMGGNLSCEDYDGRTPLHVASSEGHVHLAEYLLKRGASVYTKDRYGATPLMNAIEFRNKDVIQLLRKTGAHLSSEELKHVGTKLCLLTANGDVDGLMAWHLAGVDMQHTDYGGRTPLQVAKAAKDNQMLDFLNQLKARGGVSR</sequence>
<dbReference type="PRINTS" id="PR00139">
    <property type="entry name" value="ASNGLNASE"/>
</dbReference>
<dbReference type="InterPro" id="IPR041725">
    <property type="entry name" value="L-asparaginase_I"/>
</dbReference>
<dbReference type="InterPro" id="IPR027475">
    <property type="entry name" value="Asparaginase/glutaminase_AS2"/>
</dbReference>
<dbReference type="InterPro" id="IPR002110">
    <property type="entry name" value="Ankyrin_rpt"/>
</dbReference>
<evidence type="ECO:0000256" key="3">
    <source>
        <dbReference type="ARBA" id="ARBA00022801"/>
    </source>
</evidence>
<dbReference type="CDD" id="cd08963">
    <property type="entry name" value="L-asparaginase_I"/>
    <property type="match status" value="1"/>
</dbReference>
<keyword evidence="12" id="KW-1185">Reference proteome</keyword>
<feature type="domain" description="Asparaginase/glutaminase C-terminal" evidence="10">
    <location>
        <begin position="315"/>
        <end position="430"/>
    </location>
</feature>
<keyword evidence="4 7" id="KW-0040">ANK repeat</keyword>
<name>A0A8D2JDF1_VARKO</name>
<evidence type="ECO:0000256" key="8">
    <source>
        <dbReference type="PROSITE-ProRule" id="PRU10100"/>
    </source>
</evidence>
<comment type="similarity">
    <text evidence="5">In the N-terminal section; belongs to the asparaginase 1 family.</text>
</comment>
<dbReference type="FunFam" id="3.40.50.1170:FF:000003">
    <property type="entry name" value="60 kDa lysophospholipase"/>
    <property type="match status" value="1"/>
</dbReference>
<dbReference type="OMA" id="IKWDIIL"/>
<feature type="active site" evidence="8">
    <location>
        <position position="194"/>
    </location>
</feature>
<dbReference type="AlphaFoldDB" id="A0A8D2JDF1"/>
<feature type="binding site" evidence="6">
    <location>
        <begin position="194"/>
        <end position="195"/>
    </location>
    <ligand>
        <name>substrate</name>
    </ligand>
</feature>
<dbReference type="GO" id="GO:0009066">
    <property type="term" value="P:aspartate family amino acid metabolic process"/>
    <property type="evidence" value="ECO:0007669"/>
    <property type="project" value="UniProtKB-ARBA"/>
</dbReference>
<protein>
    <recommendedName>
        <fullName evidence="1">asparaginase</fullName>
        <ecNumber evidence="1">3.5.1.1</ecNumber>
    </recommendedName>
</protein>
<accession>A0A8D2JDF1</accession>
<dbReference type="PIRSF" id="PIRSF500176">
    <property type="entry name" value="L_ASNase"/>
    <property type="match status" value="1"/>
</dbReference>
<evidence type="ECO:0000256" key="5">
    <source>
        <dbReference type="ARBA" id="ARBA00061199"/>
    </source>
</evidence>
<dbReference type="InterPro" id="IPR036770">
    <property type="entry name" value="Ankyrin_rpt-contain_sf"/>
</dbReference>
<dbReference type="Gene3D" id="3.40.50.1170">
    <property type="entry name" value="L-asparaginase, N-terminal domain"/>
    <property type="match status" value="1"/>
</dbReference>
<feature type="repeat" description="ANK" evidence="7">
    <location>
        <begin position="507"/>
        <end position="539"/>
    </location>
</feature>
<dbReference type="EC" id="3.5.1.1" evidence="1"/>
<evidence type="ECO:0000259" key="9">
    <source>
        <dbReference type="Pfam" id="PF00710"/>
    </source>
</evidence>
<dbReference type="InterPro" id="IPR027474">
    <property type="entry name" value="L-asparaginase_N"/>
</dbReference>
<dbReference type="PROSITE" id="PS50088">
    <property type="entry name" value="ANK_REPEAT"/>
    <property type="match status" value="2"/>
</dbReference>
<dbReference type="InterPro" id="IPR040919">
    <property type="entry name" value="Asparaginase_C"/>
</dbReference>
<evidence type="ECO:0000256" key="1">
    <source>
        <dbReference type="ARBA" id="ARBA00012920"/>
    </source>
</evidence>
<dbReference type="SMART" id="SM00248">
    <property type="entry name" value="ANK"/>
    <property type="match status" value="4"/>
</dbReference>
<evidence type="ECO:0000313" key="11">
    <source>
        <dbReference type="Ensembl" id="ENSVKKP00000008033.1"/>
    </source>
</evidence>
<dbReference type="Gene3D" id="3.40.50.40">
    <property type="match status" value="1"/>
</dbReference>
<dbReference type="SFLD" id="SFLDS00057">
    <property type="entry name" value="Glutaminase/Asparaginase"/>
    <property type="match status" value="1"/>
</dbReference>
<dbReference type="PIRSF" id="PIRSF001220">
    <property type="entry name" value="L-ASNase_gatD"/>
    <property type="match status" value="1"/>
</dbReference>
<feature type="repeat" description="ANK" evidence="7">
    <location>
        <begin position="540"/>
        <end position="572"/>
    </location>
</feature>
<evidence type="ECO:0000313" key="12">
    <source>
        <dbReference type="Proteomes" id="UP000694545"/>
    </source>
</evidence>
<gene>
    <name evidence="11" type="primary">LOC123026940</name>
</gene>
<dbReference type="PANTHER" id="PTHR11707">
    <property type="entry name" value="L-ASPARAGINASE"/>
    <property type="match status" value="1"/>
</dbReference>
<dbReference type="InterPro" id="IPR006034">
    <property type="entry name" value="Asparaginase/glutaminase-like"/>
</dbReference>
<reference evidence="11" key="1">
    <citation type="submission" date="2025-08" db="UniProtKB">
        <authorList>
            <consortium name="Ensembl"/>
        </authorList>
    </citation>
    <scope>IDENTIFICATION</scope>
</reference>
<dbReference type="PROSITE" id="PS00917">
    <property type="entry name" value="ASN_GLN_ASE_2"/>
    <property type="match status" value="1"/>
</dbReference>
<dbReference type="Pfam" id="PF12796">
    <property type="entry name" value="Ank_2"/>
    <property type="match status" value="1"/>
</dbReference>
<dbReference type="SUPFAM" id="SSF53774">
    <property type="entry name" value="Glutaminase/Asparaginase"/>
    <property type="match status" value="1"/>
</dbReference>
<dbReference type="PANTHER" id="PTHR11707:SF28">
    <property type="entry name" value="60 KDA LYSOPHOSPHOLIPASE"/>
    <property type="match status" value="1"/>
</dbReference>
<dbReference type="NCBIfam" id="TIGR00519">
    <property type="entry name" value="asnASE_I"/>
    <property type="match status" value="1"/>
</dbReference>
<proteinExistence type="inferred from homology"/>
<dbReference type="InterPro" id="IPR036152">
    <property type="entry name" value="Asp/glu_Ase-like_sf"/>
</dbReference>
<dbReference type="InterPro" id="IPR006033">
    <property type="entry name" value="AsnA_fam"/>
</dbReference>
<evidence type="ECO:0000256" key="6">
    <source>
        <dbReference type="PIRSR" id="PIRSR001220-2"/>
    </source>
</evidence>
<keyword evidence="2" id="KW-0677">Repeat</keyword>
<evidence type="ECO:0000256" key="2">
    <source>
        <dbReference type="ARBA" id="ARBA00022737"/>
    </source>
</evidence>
<dbReference type="Pfam" id="PF00710">
    <property type="entry name" value="Asparaginase"/>
    <property type="match status" value="1"/>
</dbReference>
<dbReference type="PROSITE" id="PS50297">
    <property type="entry name" value="ANK_REP_REGION"/>
    <property type="match status" value="1"/>
</dbReference>
<evidence type="ECO:0000259" key="10">
    <source>
        <dbReference type="Pfam" id="PF17763"/>
    </source>
</evidence>
<dbReference type="FunFam" id="3.40.50.40:FF:000001">
    <property type="entry name" value="L-asparaginase 1"/>
    <property type="match status" value="1"/>
</dbReference>
<dbReference type="PRINTS" id="PR01415">
    <property type="entry name" value="ANKYRIN"/>
</dbReference>
<reference evidence="11" key="2">
    <citation type="submission" date="2025-09" db="UniProtKB">
        <authorList>
            <consortium name="Ensembl"/>
        </authorList>
    </citation>
    <scope>IDENTIFICATION</scope>
</reference>
<dbReference type="PROSITE" id="PS51732">
    <property type="entry name" value="ASN_GLN_ASE_3"/>
    <property type="match status" value="1"/>
</dbReference>
<evidence type="ECO:0000256" key="4">
    <source>
        <dbReference type="ARBA" id="ARBA00023043"/>
    </source>
</evidence>
<feature type="binding site" evidence="6">
    <location>
        <position position="163"/>
    </location>
    <ligand>
        <name>substrate</name>
    </ligand>
</feature>
<keyword evidence="3" id="KW-0378">Hydrolase</keyword>
<dbReference type="SMART" id="SM00870">
    <property type="entry name" value="Asparaginase"/>
    <property type="match status" value="1"/>
</dbReference>
<dbReference type="Gene3D" id="1.25.40.20">
    <property type="entry name" value="Ankyrin repeat-containing domain"/>
    <property type="match status" value="1"/>
</dbReference>
<dbReference type="Ensembl" id="ENSVKKT00000008245.1">
    <property type="protein sequence ID" value="ENSVKKP00000008033.1"/>
    <property type="gene ID" value="ENSVKKG00000005737.1"/>
</dbReference>
<dbReference type="GO" id="GO:0004067">
    <property type="term" value="F:asparaginase activity"/>
    <property type="evidence" value="ECO:0007669"/>
    <property type="project" value="UniProtKB-UniRule"/>
</dbReference>
<dbReference type="Pfam" id="PF17763">
    <property type="entry name" value="Asparaginase_C"/>
    <property type="match status" value="1"/>
</dbReference>
<dbReference type="InterPro" id="IPR037152">
    <property type="entry name" value="L-asparaginase_N_sf"/>
</dbReference>
<dbReference type="FunFam" id="1.25.40.20:FF:000297">
    <property type="entry name" value="Asparaginase homolog (S. cerevisiae)"/>
    <property type="match status" value="1"/>
</dbReference>
<organism evidence="11 12">
    <name type="scientific">Varanus komodoensis</name>
    <name type="common">Komodo dragon</name>
    <dbReference type="NCBI Taxonomy" id="61221"/>
    <lineage>
        <taxon>Eukaryota</taxon>
        <taxon>Metazoa</taxon>
        <taxon>Chordata</taxon>
        <taxon>Craniata</taxon>
        <taxon>Vertebrata</taxon>
        <taxon>Euteleostomi</taxon>
        <taxon>Lepidosauria</taxon>
        <taxon>Squamata</taxon>
        <taxon>Bifurcata</taxon>
        <taxon>Unidentata</taxon>
        <taxon>Episquamata</taxon>
        <taxon>Toxicofera</taxon>
        <taxon>Anguimorpha</taxon>
        <taxon>Paleoanguimorpha</taxon>
        <taxon>Varanoidea</taxon>
        <taxon>Varanidae</taxon>
        <taxon>Varanus</taxon>
    </lineage>
</organism>
<evidence type="ECO:0000256" key="7">
    <source>
        <dbReference type="PROSITE-ProRule" id="PRU00023"/>
    </source>
</evidence>